<dbReference type="GeneID" id="78077069"/>
<feature type="transmembrane region" description="Helical" evidence="1">
    <location>
        <begin position="6"/>
        <end position="25"/>
    </location>
</feature>
<evidence type="ECO:0000313" key="4">
    <source>
        <dbReference type="Proteomes" id="UP000094761"/>
    </source>
</evidence>
<gene>
    <name evidence="3" type="ORF">AZ468_15255</name>
    <name evidence="2" type="ORF">OPW20_18325</name>
</gene>
<proteinExistence type="predicted"/>
<keyword evidence="1" id="KW-0472">Membrane</keyword>
<comment type="caution">
    <text evidence="3">The sequence shown here is derived from an EMBL/GenBank/DDBJ whole genome shotgun (WGS) entry which is preliminary data.</text>
</comment>
<sequence>MDIVSPVSAIFGAVIGAGIAGFFTIKATQKSFDNQKTQAEENEEKLIKGVLQAIHDEMETVFDRYQETMGSRVEALEKGHALTFYYPLVSDFFSVYTGNSFLIGRIPSNDLRKQIIKTYTLAKGIIDTFRLNNDLVGKYEFSEKLYAESNLEVHKQQAIAHYHGLVSYTENIKDSHKELKQEVTKLLRMLRKNGVLNEKN</sequence>
<organism evidence="3 4">
    <name type="scientific">Vibrio europaeus</name>
    <dbReference type="NCBI Taxonomy" id="300876"/>
    <lineage>
        <taxon>Bacteria</taxon>
        <taxon>Pseudomonadati</taxon>
        <taxon>Pseudomonadota</taxon>
        <taxon>Gammaproteobacteria</taxon>
        <taxon>Vibrionales</taxon>
        <taxon>Vibrionaceae</taxon>
        <taxon>Vibrio</taxon>
        <taxon>Vibrio oreintalis group</taxon>
    </lineage>
</organism>
<dbReference type="AlphaFoldDB" id="A0A178J4D7"/>
<evidence type="ECO:0000313" key="2">
    <source>
        <dbReference type="EMBL" id="MDC5742030.1"/>
    </source>
</evidence>
<keyword evidence="1" id="KW-1133">Transmembrane helix</keyword>
<protein>
    <submittedName>
        <fullName evidence="3">Uncharacterized protein</fullName>
    </submittedName>
</protein>
<dbReference type="EMBL" id="JAPFIT010000019">
    <property type="protein sequence ID" value="MDC5742030.1"/>
    <property type="molecule type" value="Genomic_DNA"/>
</dbReference>
<reference evidence="3 4" key="1">
    <citation type="submission" date="2016-03" db="EMBL/GenBank/DDBJ databases">
        <title>Draft genome sequence of the Vibrio tubiashii subs. europaeus.</title>
        <authorList>
            <person name="Spinard E."/>
            <person name="Dubert J."/>
            <person name="Nelson D.R."/>
            <person name="Barja J.L."/>
        </authorList>
    </citation>
    <scope>NUCLEOTIDE SEQUENCE [LARGE SCALE GENOMIC DNA]</scope>
    <source>
        <strain evidence="4">PP-638</strain>
        <strain evidence="3">PP2-638</strain>
    </source>
</reference>
<dbReference type="OrthoDB" id="7062464at2"/>
<evidence type="ECO:0000313" key="5">
    <source>
        <dbReference type="Proteomes" id="UP001150001"/>
    </source>
</evidence>
<dbReference type="Proteomes" id="UP000094761">
    <property type="component" value="Unassembled WGS sequence"/>
</dbReference>
<name>A0A178J4D7_9VIBR</name>
<evidence type="ECO:0000256" key="1">
    <source>
        <dbReference type="SAM" id="Phobius"/>
    </source>
</evidence>
<keyword evidence="5" id="KW-1185">Reference proteome</keyword>
<dbReference type="Proteomes" id="UP001150001">
    <property type="component" value="Unassembled WGS sequence"/>
</dbReference>
<keyword evidence="1" id="KW-0812">Transmembrane</keyword>
<dbReference type="EMBL" id="LUAX01000007">
    <property type="protein sequence ID" value="OAM96922.1"/>
    <property type="molecule type" value="Genomic_DNA"/>
</dbReference>
<reference evidence="2" key="2">
    <citation type="submission" date="2022-11" db="EMBL/GenBank/DDBJ databases">
        <title>Role of the vibriolysin VemA secreted by the emergent pathogen Vibrio europaeus in the colonization of Manila clam mucus.</title>
        <authorList>
            <person name="Martinez C."/>
            <person name="Rodriguez S."/>
            <person name="Vences A."/>
            <person name="Barja J.L."/>
            <person name="Toranzo A.E."/>
            <person name="Dubert J."/>
        </authorList>
    </citation>
    <scope>NUCLEOTIDE SEQUENCE</scope>
    <source>
        <strain evidence="2">3454</strain>
    </source>
</reference>
<dbReference type="RefSeq" id="WP_069668135.1">
    <property type="nucleotide sequence ID" value="NZ_JAPFIM010000015.1"/>
</dbReference>
<accession>A0A178J4D7</accession>
<evidence type="ECO:0000313" key="3">
    <source>
        <dbReference type="EMBL" id="OAM96922.1"/>
    </source>
</evidence>